<dbReference type="EMBL" id="MU007010">
    <property type="protein sequence ID" value="KAF2436644.1"/>
    <property type="molecule type" value="Genomic_DNA"/>
</dbReference>
<accession>A0A9P4P1R3</accession>
<dbReference type="AlphaFoldDB" id="A0A9P4P1R3"/>
<proteinExistence type="predicted"/>
<organism evidence="1 2">
    <name type="scientific">Tothia fuscella</name>
    <dbReference type="NCBI Taxonomy" id="1048955"/>
    <lineage>
        <taxon>Eukaryota</taxon>
        <taxon>Fungi</taxon>
        <taxon>Dikarya</taxon>
        <taxon>Ascomycota</taxon>
        <taxon>Pezizomycotina</taxon>
        <taxon>Dothideomycetes</taxon>
        <taxon>Pleosporomycetidae</taxon>
        <taxon>Venturiales</taxon>
        <taxon>Cylindrosympodiaceae</taxon>
        <taxon>Tothia</taxon>
    </lineage>
</organism>
<sequence>MAKSKHDSAPYNPSCKRTAVKVYPYLECNADLELSVCNMPKWKRDIEAHPSEGARRSKRLRNIQPEGSEAQFIGVIPQPFRFLDLIPEMRNTVYKLVLSQNRPINVLTGVPRHLRGLNLKVACERDQPALTKVCRQIRYEATLFYYSLSTFDLGMPRNCARYWGASPLRRRDPEDKPRTVITCFRKAVEGSECMRFIRRVCLATRVMSFNRYWLKPLRIVAKVITVDADEEKGILPSTTLEVYCTRALTNAARDVLVQYLQLPRNPIGGSGVQRRYDGLDLVSLAEGVINGRGSIVVQNPYRRQGDQTYYPEGEYLIQSHTV</sequence>
<reference evidence="1" key="1">
    <citation type="journal article" date="2020" name="Stud. Mycol.">
        <title>101 Dothideomycetes genomes: a test case for predicting lifestyles and emergence of pathogens.</title>
        <authorList>
            <person name="Haridas S."/>
            <person name="Albert R."/>
            <person name="Binder M."/>
            <person name="Bloem J."/>
            <person name="Labutti K."/>
            <person name="Salamov A."/>
            <person name="Andreopoulos B."/>
            <person name="Baker S."/>
            <person name="Barry K."/>
            <person name="Bills G."/>
            <person name="Bluhm B."/>
            <person name="Cannon C."/>
            <person name="Castanera R."/>
            <person name="Culley D."/>
            <person name="Daum C."/>
            <person name="Ezra D."/>
            <person name="Gonzalez J."/>
            <person name="Henrissat B."/>
            <person name="Kuo A."/>
            <person name="Liang C."/>
            <person name="Lipzen A."/>
            <person name="Lutzoni F."/>
            <person name="Magnuson J."/>
            <person name="Mondo S."/>
            <person name="Nolan M."/>
            <person name="Ohm R."/>
            <person name="Pangilinan J."/>
            <person name="Park H.-J."/>
            <person name="Ramirez L."/>
            <person name="Alfaro M."/>
            <person name="Sun H."/>
            <person name="Tritt A."/>
            <person name="Yoshinaga Y."/>
            <person name="Zwiers L.-H."/>
            <person name="Turgeon B."/>
            <person name="Goodwin S."/>
            <person name="Spatafora J."/>
            <person name="Crous P."/>
            <person name="Grigoriev I."/>
        </authorList>
    </citation>
    <scope>NUCLEOTIDE SEQUENCE</scope>
    <source>
        <strain evidence="1">CBS 130266</strain>
    </source>
</reference>
<dbReference type="OrthoDB" id="3816007at2759"/>
<keyword evidence="2" id="KW-1185">Reference proteome</keyword>
<name>A0A9P4P1R3_9PEZI</name>
<evidence type="ECO:0000313" key="1">
    <source>
        <dbReference type="EMBL" id="KAF2436644.1"/>
    </source>
</evidence>
<dbReference type="PANTHER" id="PTHR42085:SF2">
    <property type="entry name" value="F-BOX DOMAIN-CONTAINING PROTEIN"/>
    <property type="match status" value="1"/>
</dbReference>
<dbReference type="PANTHER" id="PTHR42085">
    <property type="entry name" value="F-BOX DOMAIN-CONTAINING PROTEIN"/>
    <property type="match status" value="1"/>
</dbReference>
<dbReference type="InterPro" id="IPR038883">
    <property type="entry name" value="AN11006-like"/>
</dbReference>
<evidence type="ECO:0000313" key="2">
    <source>
        <dbReference type="Proteomes" id="UP000800235"/>
    </source>
</evidence>
<dbReference type="Proteomes" id="UP000800235">
    <property type="component" value="Unassembled WGS sequence"/>
</dbReference>
<protein>
    <submittedName>
        <fullName evidence="1">Uncharacterized protein</fullName>
    </submittedName>
</protein>
<comment type="caution">
    <text evidence="1">The sequence shown here is derived from an EMBL/GenBank/DDBJ whole genome shotgun (WGS) entry which is preliminary data.</text>
</comment>
<gene>
    <name evidence="1" type="ORF">EJ08DRAFT_691803</name>
</gene>